<proteinExistence type="inferred from homology"/>
<evidence type="ECO:0000313" key="10">
    <source>
        <dbReference type="EMBL" id="TGY94950.1"/>
    </source>
</evidence>
<keyword evidence="3" id="KW-1003">Cell membrane</keyword>
<dbReference type="SUPFAM" id="SSF50182">
    <property type="entry name" value="Sm-like ribonucleoproteins"/>
    <property type="match status" value="1"/>
</dbReference>
<evidence type="ECO:0000313" key="11">
    <source>
        <dbReference type="Proteomes" id="UP000305451"/>
    </source>
</evidence>
<comment type="subunit">
    <text evidence="7">Homoheptamer.</text>
</comment>
<dbReference type="PANTHER" id="PTHR30221:SF1">
    <property type="entry name" value="SMALL-CONDUCTANCE MECHANOSENSITIVE CHANNEL"/>
    <property type="match status" value="1"/>
</dbReference>
<comment type="similarity">
    <text evidence="2 7">Belongs to the MscS (TC 1.A.23) family.</text>
</comment>
<evidence type="ECO:0000259" key="8">
    <source>
        <dbReference type="Pfam" id="PF00924"/>
    </source>
</evidence>
<keyword evidence="4 7" id="KW-0812">Transmembrane</keyword>
<dbReference type="SUPFAM" id="SSF82689">
    <property type="entry name" value="Mechanosensitive channel protein MscS (YggB), C-terminal domain"/>
    <property type="match status" value="1"/>
</dbReference>
<reference evidence="10 11" key="1">
    <citation type="journal article" date="2013" name="Int. J. Syst. Evol. Microbiol.">
        <title>Marinicauda pacifica gen. nov., sp. nov., a prosthecate alphaproteobacterium of the family Hyphomonadaceae isolated from deep seawater.</title>
        <authorList>
            <person name="Zhang X.Y."/>
            <person name="Li G.W."/>
            <person name="Wang C.S."/>
            <person name="Zhang Y.J."/>
            <person name="Xu X.W."/>
            <person name="Li H."/>
            <person name="Liu A."/>
            <person name="Liu C."/>
            <person name="Xie B.B."/>
            <person name="Qin Q.L."/>
            <person name="Xu Z."/>
            <person name="Chen X.L."/>
            <person name="Zhou B.C."/>
            <person name="Zhang Y.Z."/>
        </authorList>
    </citation>
    <scope>NUCLEOTIDE SEQUENCE [LARGE SCALE GENOMIC DNA]</scope>
    <source>
        <strain evidence="10 11">P-1 km-3</strain>
    </source>
</reference>
<keyword evidence="11" id="KW-1185">Reference proteome</keyword>
<dbReference type="InterPro" id="IPR010920">
    <property type="entry name" value="LSM_dom_sf"/>
</dbReference>
<evidence type="ECO:0000256" key="2">
    <source>
        <dbReference type="ARBA" id="ARBA00008017"/>
    </source>
</evidence>
<dbReference type="InterPro" id="IPR011066">
    <property type="entry name" value="MscS_channel_C_sf"/>
</dbReference>
<dbReference type="InterPro" id="IPR006685">
    <property type="entry name" value="MscS_channel_2nd"/>
</dbReference>
<sequence length="295" mass="32337">MSFFEPLLEELNSIWIGFVQSIPQIVLSILLVLVTWLVAALVSRGVHKAALRAHARRALADLFQTLSSIAIWIVGLLIAAMVLFPSVTPAQAISALGIGGIAVGLAFRDTFENFLAGIFILARQPMRKGDHIEVNDVSGDIEEVTIRDTYIRQKSNELVIVPNSILFKNPVEVETDRPQRRYDIVVGVAYGEDARTALDVIKQAAEGADEIDKDKGVEVYAREFNSSSLDFTVRWWAGSAPVDKHKSRSAVVLAIKDGLDSAGIEIPFPYRTLTFKEGLSIESRTGEGDEEGGED</sequence>
<dbReference type="InterPro" id="IPR049278">
    <property type="entry name" value="MS_channel_C"/>
</dbReference>
<name>A0A4S2HFS0_9PROT</name>
<accession>A0A4S2HFS0</accession>
<comment type="subcellular location">
    <subcellularLocation>
        <location evidence="7">Cell inner membrane</location>
        <topology evidence="7">Multi-pass membrane protein</topology>
    </subcellularLocation>
    <subcellularLocation>
        <location evidence="1">Cell membrane</location>
        <topology evidence="1">Multi-pass membrane protein</topology>
    </subcellularLocation>
</comment>
<keyword evidence="7" id="KW-0997">Cell inner membrane</keyword>
<feature type="transmembrane region" description="Helical" evidence="7">
    <location>
        <begin position="62"/>
        <end position="84"/>
    </location>
</feature>
<dbReference type="OrthoDB" id="9814206at2"/>
<dbReference type="Proteomes" id="UP000305451">
    <property type="component" value="Unassembled WGS sequence"/>
</dbReference>
<dbReference type="Gene3D" id="3.30.70.100">
    <property type="match status" value="1"/>
</dbReference>
<organism evidence="10 11">
    <name type="scientific">Marinicauda pacifica</name>
    <dbReference type="NCBI Taxonomy" id="1133559"/>
    <lineage>
        <taxon>Bacteria</taxon>
        <taxon>Pseudomonadati</taxon>
        <taxon>Pseudomonadota</taxon>
        <taxon>Alphaproteobacteria</taxon>
        <taxon>Maricaulales</taxon>
        <taxon>Maricaulaceae</taxon>
        <taxon>Marinicauda</taxon>
    </lineage>
</organism>
<feature type="transmembrane region" description="Helical" evidence="7">
    <location>
        <begin position="90"/>
        <end position="107"/>
    </location>
</feature>
<dbReference type="Pfam" id="PF21082">
    <property type="entry name" value="MS_channel_3rd"/>
    <property type="match status" value="1"/>
</dbReference>
<dbReference type="GO" id="GO:0008381">
    <property type="term" value="F:mechanosensitive monoatomic ion channel activity"/>
    <property type="evidence" value="ECO:0007669"/>
    <property type="project" value="InterPro"/>
</dbReference>
<dbReference type="Gene3D" id="1.10.287.1260">
    <property type="match status" value="1"/>
</dbReference>
<keyword evidence="5 7" id="KW-1133">Transmembrane helix</keyword>
<dbReference type="SUPFAM" id="SSF82861">
    <property type="entry name" value="Mechanosensitive channel protein MscS (YggB), transmembrane region"/>
    <property type="match status" value="1"/>
</dbReference>
<evidence type="ECO:0000256" key="7">
    <source>
        <dbReference type="RuleBase" id="RU369025"/>
    </source>
</evidence>
<comment type="function">
    <text evidence="7">Mechanosensitive channel that participates in the regulation of osmotic pressure changes within the cell, opening in response to stretch forces in the membrane lipid bilayer, without the need for other proteins. Contributes to normal resistance to hypoosmotic shock. Forms an ion channel of 1.0 nanosiemens conductance with a slight preference for anions.</text>
</comment>
<evidence type="ECO:0000256" key="4">
    <source>
        <dbReference type="ARBA" id="ARBA00022692"/>
    </source>
</evidence>
<evidence type="ECO:0000259" key="9">
    <source>
        <dbReference type="Pfam" id="PF21082"/>
    </source>
</evidence>
<evidence type="ECO:0000256" key="6">
    <source>
        <dbReference type="ARBA" id="ARBA00023136"/>
    </source>
</evidence>
<evidence type="ECO:0000256" key="1">
    <source>
        <dbReference type="ARBA" id="ARBA00004651"/>
    </source>
</evidence>
<feature type="domain" description="Mechanosensitive ion channel MscS C-terminal" evidence="9">
    <location>
        <begin position="184"/>
        <end position="266"/>
    </location>
</feature>
<comment type="caution">
    <text evidence="7">Lacks conserved residue(s) required for the propagation of feature annotation.</text>
</comment>
<keyword evidence="6 7" id="KW-0472">Membrane</keyword>
<dbReference type="PANTHER" id="PTHR30221">
    <property type="entry name" value="SMALL-CONDUCTANCE MECHANOSENSITIVE CHANNEL"/>
    <property type="match status" value="1"/>
</dbReference>
<feature type="domain" description="Mechanosensitive ion channel MscS" evidence="8">
    <location>
        <begin position="109"/>
        <end position="171"/>
    </location>
</feature>
<dbReference type="InterPro" id="IPR008910">
    <property type="entry name" value="MSC_TM_helix"/>
</dbReference>
<keyword evidence="7" id="KW-0813">Transport</keyword>
<comment type="caution">
    <text evidence="10">The sequence shown here is derived from an EMBL/GenBank/DDBJ whole genome shotgun (WGS) entry which is preliminary data.</text>
</comment>
<dbReference type="GO" id="GO:0005886">
    <property type="term" value="C:plasma membrane"/>
    <property type="evidence" value="ECO:0007669"/>
    <property type="project" value="UniProtKB-SubCell"/>
</dbReference>
<dbReference type="InterPro" id="IPR011014">
    <property type="entry name" value="MscS_channel_TM-2"/>
</dbReference>
<gene>
    <name evidence="10" type="ORF">E5162_05195</name>
</gene>
<keyword evidence="7" id="KW-0407">Ion channel</keyword>
<dbReference type="Pfam" id="PF00924">
    <property type="entry name" value="MS_channel_2nd"/>
    <property type="match status" value="1"/>
</dbReference>
<dbReference type="Gene3D" id="2.30.30.60">
    <property type="match status" value="1"/>
</dbReference>
<feature type="transmembrane region" description="Helical" evidence="7">
    <location>
        <begin position="14"/>
        <end position="42"/>
    </location>
</feature>
<dbReference type="AlphaFoldDB" id="A0A4S2HFS0"/>
<dbReference type="Pfam" id="PF05552">
    <property type="entry name" value="MS_channel_1st_1"/>
    <property type="match status" value="1"/>
</dbReference>
<evidence type="ECO:0000256" key="5">
    <source>
        <dbReference type="ARBA" id="ARBA00022989"/>
    </source>
</evidence>
<dbReference type="InterPro" id="IPR045275">
    <property type="entry name" value="MscS_archaea/bacteria_type"/>
</dbReference>
<dbReference type="EMBL" id="SRXV01000001">
    <property type="protein sequence ID" value="TGY94950.1"/>
    <property type="molecule type" value="Genomic_DNA"/>
</dbReference>
<dbReference type="InterPro" id="IPR023408">
    <property type="entry name" value="MscS_beta-dom_sf"/>
</dbReference>
<protein>
    <recommendedName>
        <fullName evidence="7">Small-conductance mechanosensitive channel</fullName>
    </recommendedName>
</protein>
<keyword evidence="7" id="KW-0406">Ion transport</keyword>
<evidence type="ECO:0000256" key="3">
    <source>
        <dbReference type="ARBA" id="ARBA00022475"/>
    </source>
</evidence>